<evidence type="ECO:0000313" key="4">
    <source>
        <dbReference type="Proteomes" id="UP000199328"/>
    </source>
</evidence>
<keyword evidence="2" id="KW-0472">Membrane</keyword>
<accession>A0A1G9DYI7</accession>
<dbReference type="STRING" id="990712.SAMN05216257_10477"/>
<feature type="region of interest" description="Disordered" evidence="1">
    <location>
        <begin position="57"/>
        <end position="81"/>
    </location>
</feature>
<reference evidence="4" key="1">
    <citation type="submission" date="2016-10" db="EMBL/GenBank/DDBJ databases">
        <authorList>
            <person name="Varghese N."/>
            <person name="Submissions S."/>
        </authorList>
    </citation>
    <scope>NUCLEOTIDE SEQUENCE [LARGE SCALE GENOMIC DNA]</scope>
    <source>
        <strain evidence="4">CGMCC 1.10789</strain>
    </source>
</reference>
<protein>
    <submittedName>
        <fullName evidence="3">Uncharacterized protein</fullName>
    </submittedName>
</protein>
<proteinExistence type="predicted"/>
<organism evidence="3 4">
    <name type="scientific">Meinhardsimonia xiamenensis</name>
    <dbReference type="NCBI Taxonomy" id="990712"/>
    <lineage>
        <taxon>Bacteria</taxon>
        <taxon>Pseudomonadati</taxon>
        <taxon>Pseudomonadota</taxon>
        <taxon>Alphaproteobacteria</taxon>
        <taxon>Rhodobacterales</taxon>
        <taxon>Paracoccaceae</taxon>
        <taxon>Meinhardsimonia</taxon>
    </lineage>
</organism>
<evidence type="ECO:0000313" key="3">
    <source>
        <dbReference type="EMBL" id="SDK68935.1"/>
    </source>
</evidence>
<sequence length="81" mass="8666">MIGDLGQLLAWALGAAGLLGGLLAGRLLGRAQGRREGRREAERDALEDTLERMERGRAAVAEGRAGGDDPAERLRRNDGAW</sequence>
<dbReference type="AlphaFoldDB" id="A0A1G9DYI7"/>
<keyword evidence="2" id="KW-1133">Transmembrane helix</keyword>
<evidence type="ECO:0000256" key="2">
    <source>
        <dbReference type="SAM" id="Phobius"/>
    </source>
</evidence>
<feature type="compositionally biased region" description="Basic and acidic residues" evidence="1">
    <location>
        <begin position="65"/>
        <end position="81"/>
    </location>
</feature>
<gene>
    <name evidence="3" type="ORF">SAMN05216257_10477</name>
</gene>
<keyword evidence="4" id="KW-1185">Reference proteome</keyword>
<dbReference type="EMBL" id="FNFV01000004">
    <property type="protein sequence ID" value="SDK68935.1"/>
    <property type="molecule type" value="Genomic_DNA"/>
</dbReference>
<name>A0A1G9DYI7_9RHOB</name>
<feature type="transmembrane region" description="Helical" evidence="2">
    <location>
        <begin position="6"/>
        <end position="29"/>
    </location>
</feature>
<keyword evidence="2" id="KW-0812">Transmembrane</keyword>
<evidence type="ECO:0000256" key="1">
    <source>
        <dbReference type="SAM" id="MobiDB-lite"/>
    </source>
</evidence>
<dbReference type="Proteomes" id="UP000199328">
    <property type="component" value="Unassembled WGS sequence"/>
</dbReference>
<dbReference type="RefSeq" id="WP_092500308.1">
    <property type="nucleotide sequence ID" value="NZ_FNFV01000004.1"/>
</dbReference>